<feature type="binding site" evidence="2">
    <location>
        <position position="72"/>
    </location>
    <ligand>
        <name>Mg(2+)</name>
        <dbReference type="ChEBI" id="CHEBI:18420"/>
        <label>4</label>
    </ligand>
</feature>
<dbReference type="OrthoDB" id="9802811at2"/>
<feature type="domain" description="PurM-like N-terminal" evidence="3">
    <location>
        <begin position="25"/>
        <end position="135"/>
    </location>
</feature>
<feature type="binding site" evidence="2">
    <location>
        <position position="119"/>
    </location>
    <ligand>
        <name>Mg(2+)</name>
        <dbReference type="ChEBI" id="CHEBI:18420"/>
        <label>1</label>
    </ligand>
</feature>
<dbReference type="CDD" id="cd02194">
    <property type="entry name" value="ThiL"/>
    <property type="match status" value="1"/>
</dbReference>
<evidence type="ECO:0000259" key="4">
    <source>
        <dbReference type="Pfam" id="PF02769"/>
    </source>
</evidence>
<dbReference type="SUPFAM" id="SSF55326">
    <property type="entry name" value="PurM N-terminal domain-like"/>
    <property type="match status" value="1"/>
</dbReference>
<comment type="pathway">
    <text evidence="2">Cofactor biosynthesis; thiamine diphosphate biosynthesis; thiamine diphosphate from thiamine phosphate: step 1/1.</text>
</comment>
<feature type="binding site" evidence="2">
    <location>
        <position position="317"/>
    </location>
    <ligand>
        <name>substrate</name>
    </ligand>
</feature>
<keyword evidence="2" id="KW-0460">Magnesium</keyword>
<feature type="binding site" evidence="2">
    <location>
        <begin position="118"/>
        <end position="119"/>
    </location>
    <ligand>
        <name>ATP</name>
        <dbReference type="ChEBI" id="CHEBI:30616"/>
    </ligand>
</feature>
<sequence length="322" mass="33240">MEFSLIDRISGFTYQRRDDVLLGIGDDAALLQVPAGQSLVVAVDTMVEGVHFLPGTAPADLGWKALAVNLSDLAAMGAMPAWALLALTLPTGDAAFVDGFAAGFAALARPHRLALVGGDTTGGPLAFSVTVHGFVPPDQALTRDGAREGDLVMVTGSVGEGAGGLACLRKYGVQVQDEGDIGQLVARVRRPRPQLGAGLALRGQATACIDISDGLLADLGHICRRSGVGAELDADRLPLSDALQSVFGAEQACRFGLSGGDDYELCFTVPESRAHAVQGDLARIGCSATPIGRIVRGEGVGVRDAGGQWLDIESAGWDHFAA</sequence>
<dbReference type="RefSeq" id="WP_014401949.1">
    <property type="nucleotide sequence ID" value="NC_017033.1"/>
</dbReference>
<evidence type="ECO:0000313" key="5">
    <source>
        <dbReference type="EMBL" id="AFC84943.1"/>
    </source>
</evidence>
<dbReference type="EMBL" id="CP003350">
    <property type="protein sequence ID" value="AFC84943.1"/>
    <property type="molecule type" value="Genomic_DNA"/>
</dbReference>
<feature type="binding site" evidence="2">
    <location>
        <position position="27"/>
    </location>
    <ligand>
        <name>Mg(2+)</name>
        <dbReference type="ChEBI" id="CHEBI:18420"/>
        <label>3</label>
    </ligand>
</feature>
<dbReference type="InterPro" id="IPR006283">
    <property type="entry name" value="ThiL-like"/>
</dbReference>
<dbReference type="GO" id="GO:0009228">
    <property type="term" value="P:thiamine biosynthetic process"/>
    <property type="evidence" value="ECO:0007669"/>
    <property type="project" value="UniProtKB-KW"/>
</dbReference>
<dbReference type="HAMAP" id="MF_02128">
    <property type="entry name" value="TMP_kinase"/>
    <property type="match status" value="1"/>
</dbReference>
<reference evidence="5" key="1">
    <citation type="submission" date="2012-02" db="EMBL/GenBank/DDBJ databases">
        <title>The complete genome of Frateuria aurantia DSM 6220.</title>
        <authorList>
            <consortium name="US DOE Joint Genome Institute (JGI-PGF)"/>
            <person name="Lucas S."/>
            <person name="Copeland A."/>
            <person name="Lapidus A."/>
            <person name="Glavina del Rio T."/>
            <person name="Dalin E."/>
            <person name="Tice H."/>
            <person name="Bruce D."/>
            <person name="Goodwin L."/>
            <person name="Pitluck S."/>
            <person name="Peters L."/>
            <person name="Ovchinnikova G."/>
            <person name="Teshima H."/>
            <person name="Kyrpides N."/>
            <person name="Mavromatis K."/>
            <person name="Ivanova N."/>
            <person name="Brettin T."/>
            <person name="Detter J.C."/>
            <person name="Han C."/>
            <person name="Larimer F."/>
            <person name="Land M."/>
            <person name="Hauser L."/>
            <person name="Markowitz V."/>
            <person name="Cheng J.-F."/>
            <person name="Hugenholtz P."/>
            <person name="Woyke T."/>
            <person name="Wu D."/>
            <person name="Brambilla E."/>
            <person name="Klenk H.-P."/>
            <person name="Eisen J.A."/>
        </authorList>
    </citation>
    <scope>NUCLEOTIDE SEQUENCE</scope>
    <source>
        <strain evidence="5">DSM 6220</strain>
    </source>
</reference>
<feature type="binding site" evidence="2">
    <location>
        <position position="72"/>
    </location>
    <ligand>
        <name>Mg(2+)</name>
        <dbReference type="ChEBI" id="CHEBI:18420"/>
        <label>3</label>
    </ligand>
</feature>
<dbReference type="AlphaFoldDB" id="H8L4B0"/>
<comment type="miscellaneous">
    <text evidence="2">Reaction mechanism of ThiL seems to utilize a direct, inline transfer of the gamma-phosphate of ATP to TMP rather than a phosphorylated enzyme intermediate.</text>
</comment>
<dbReference type="HOGENOM" id="CLU_046964_3_0_6"/>
<feature type="binding site" evidence="2">
    <location>
        <position position="27"/>
    </location>
    <ligand>
        <name>Mg(2+)</name>
        <dbReference type="ChEBI" id="CHEBI:18420"/>
        <label>4</label>
    </ligand>
</feature>
<feature type="binding site" evidence="2">
    <location>
        <position position="212"/>
    </location>
    <ligand>
        <name>ATP</name>
        <dbReference type="ChEBI" id="CHEBI:30616"/>
    </ligand>
</feature>
<dbReference type="InterPro" id="IPR016188">
    <property type="entry name" value="PurM-like_N"/>
</dbReference>
<keyword evidence="2" id="KW-0479">Metal-binding</keyword>
<dbReference type="GO" id="GO:0009030">
    <property type="term" value="F:thiamine-phosphate kinase activity"/>
    <property type="evidence" value="ECO:0007669"/>
    <property type="project" value="UniProtKB-UniRule"/>
</dbReference>
<feature type="binding site" evidence="2">
    <location>
        <position position="210"/>
    </location>
    <ligand>
        <name>Mg(2+)</name>
        <dbReference type="ChEBI" id="CHEBI:18420"/>
        <label>3</label>
    </ligand>
</feature>
<dbReference type="UniPathway" id="UPA00060">
    <property type="reaction ID" value="UER00142"/>
</dbReference>
<dbReference type="STRING" id="767434.Fraau_0456"/>
<comment type="function">
    <text evidence="2">Catalyzes the ATP-dependent phosphorylation of thiamine-monophosphate (TMP) to form thiamine-pyrophosphate (TPP), the active form of vitamin B1.</text>
</comment>
<feature type="binding site" evidence="2">
    <location>
        <position position="261"/>
    </location>
    <ligand>
        <name>substrate</name>
    </ligand>
</feature>
<feature type="binding site" evidence="2">
    <location>
        <position position="44"/>
    </location>
    <ligand>
        <name>Mg(2+)</name>
        <dbReference type="ChEBI" id="CHEBI:18420"/>
        <label>2</label>
    </ligand>
</feature>
<feature type="binding site" evidence="2">
    <location>
        <position position="72"/>
    </location>
    <ligand>
        <name>Mg(2+)</name>
        <dbReference type="ChEBI" id="CHEBI:18420"/>
        <label>2</label>
    </ligand>
</feature>
<dbReference type="InterPro" id="IPR036676">
    <property type="entry name" value="PurM-like_C_sf"/>
</dbReference>
<organism evidence="5 6">
    <name type="scientific">Frateuria aurantia (strain ATCC 33424 / DSM 6220 / KCTC 2777 / LMG 1558 / NBRC 3245 / NCIMB 13370)</name>
    <name type="common">Acetobacter aurantius</name>
    <dbReference type="NCBI Taxonomy" id="767434"/>
    <lineage>
        <taxon>Bacteria</taxon>
        <taxon>Pseudomonadati</taxon>
        <taxon>Pseudomonadota</taxon>
        <taxon>Gammaproteobacteria</taxon>
        <taxon>Lysobacterales</taxon>
        <taxon>Rhodanobacteraceae</taxon>
        <taxon>Frateuria</taxon>
    </lineage>
</organism>
<dbReference type="PANTHER" id="PTHR30270">
    <property type="entry name" value="THIAMINE-MONOPHOSPHATE KINASE"/>
    <property type="match status" value="1"/>
</dbReference>
<dbReference type="InterPro" id="IPR036921">
    <property type="entry name" value="PurM-like_N_sf"/>
</dbReference>
<dbReference type="Pfam" id="PF00586">
    <property type="entry name" value="AIRS"/>
    <property type="match status" value="1"/>
</dbReference>
<dbReference type="Gene3D" id="3.30.1330.10">
    <property type="entry name" value="PurM-like, N-terminal domain"/>
    <property type="match status" value="1"/>
</dbReference>
<keyword evidence="6" id="KW-1185">Reference proteome</keyword>
<comment type="similarity">
    <text evidence="2">Belongs to the thiamine-monophosphate kinase family.</text>
</comment>
<evidence type="ECO:0000259" key="3">
    <source>
        <dbReference type="Pfam" id="PF00586"/>
    </source>
</evidence>
<dbReference type="GO" id="GO:0000287">
    <property type="term" value="F:magnesium ion binding"/>
    <property type="evidence" value="ECO:0007669"/>
    <property type="project" value="UniProtKB-UniRule"/>
</dbReference>
<dbReference type="KEGG" id="fau:Fraau_0456"/>
<keyword evidence="2 5" id="KW-0418">Kinase</keyword>
<keyword evidence="1 2" id="KW-0784">Thiamine biosynthesis</keyword>
<dbReference type="SUPFAM" id="SSF56042">
    <property type="entry name" value="PurM C-terminal domain-like"/>
    <property type="match status" value="1"/>
</dbReference>
<dbReference type="InterPro" id="IPR010918">
    <property type="entry name" value="PurM-like_C_dom"/>
</dbReference>
<feature type="binding site" evidence="2">
    <location>
        <position position="213"/>
    </location>
    <ligand>
        <name>Mg(2+)</name>
        <dbReference type="ChEBI" id="CHEBI:18420"/>
        <label>5</label>
    </ligand>
</feature>
<dbReference type="Pfam" id="PF02769">
    <property type="entry name" value="AIRS_C"/>
    <property type="match status" value="1"/>
</dbReference>
<dbReference type="eggNOG" id="COG0611">
    <property type="taxonomic scope" value="Bacteria"/>
</dbReference>
<dbReference type="NCBIfam" id="TIGR01379">
    <property type="entry name" value="thiL"/>
    <property type="match status" value="1"/>
</dbReference>
<accession>H8L4B0</accession>
<dbReference type="GO" id="GO:0005524">
    <property type="term" value="F:ATP binding"/>
    <property type="evidence" value="ECO:0007669"/>
    <property type="project" value="UniProtKB-UniRule"/>
</dbReference>
<comment type="caution">
    <text evidence="2">Lacks conserved residue(s) required for the propagation of feature annotation.</text>
</comment>
<evidence type="ECO:0000256" key="1">
    <source>
        <dbReference type="ARBA" id="ARBA00022977"/>
    </source>
</evidence>
<gene>
    <name evidence="2" type="primary">thiL</name>
    <name evidence="5" type="ordered locus">Fraau_0456</name>
</gene>
<dbReference type="PANTHER" id="PTHR30270:SF0">
    <property type="entry name" value="THIAMINE-MONOPHOSPHATE KINASE"/>
    <property type="match status" value="1"/>
</dbReference>
<proteinExistence type="inferred from homology"/>
<dbReference type="GO" id="GO:0009229">
    <property type="term" value="P:thiamine diphosphate biosynthetic process"/>
    <property type="evidence" value="ECO:0007669"/>
    <property type="project" value="UniProtKB-UniRule"/>
</dbReference>
<keyword evidence="2" id="KW-0808">Transferase</keyword>
<dbReference type="PIRSF" id="PIRSF005303">
    <property type="entry name" value="Thiam_monoph_kin"/>
    <property type="match status" value="1"/>
</dbReference>
<feature type="binding site" evidence="2">
    <location>
        <position position="44"/>
    </location>
    <ligand>
        <name>Mg(2+)</name>
        <dbReference type="ChEBI" id="CHEBI:18420"/>
        <label>1</label>
    </ligand>
</feature>
<evidence type="ECO:0000313" key="6">
    <source>
        <dbReference type="Proteomes" id="UP000005234"/>
    </source>
</evidence>
<dbReference type="Proteomes" id="UP000005234">
    <property type="component" value="Chromosome"/>
</dbReference>
<feature type="domain" description="PurM-like C-terminal" evidence="4">
    <location>
        <begin position="147"/>
        <end position="303"/>
    </location>
</feature>
<name>H8L4B0_FRAAD</name>
<dbReference type="Gene3D" id="3.90.650.10">
    <property type="entry name" value="PurM-like C-terminal domain"/>
    <property type="match status" value="1"/>
</dbReference>
<evidence type="ECO:0000256" key="2">
    <source>
        <dbReference type="HAMAP-Rule" id="MF_02128"/>
    </source>
</evidence>
<feature type="binding site" evidence="2">
    <location>
        <position position="51"/>
    </location>
    <ligand>
        <name>substrate</name>
    </ligand>
</feature>
<keyword evidence="2" id="KW-0547">Nucleotide-binding</keyword>
<protein>
    <recommendedName>
        <fullName evidence="2">Thiamine-monophosphate kinase</fullName>
        <shortName evidence="2">TMP kinase</shortName>
        <shortName evidence="2">Thiamine-phosphate kinase</shortName>
        <ecNumber evidence="2">2.7.4.16</ecNumber>
    </recommendedName>
</protein>
<feature type="binding site" evidence="2">
    <location>
        <position position="143"/>
    </location>
    <ligand>
        <name>ATP</name>
        <dbReference type="ChEBI" id="CHEBI:30616"/>
    </ligand>
</feature>
<dbReference type="EC" id="2.7.4.16" evidence="2"/>
<keyword evidence="2" id="KW-0067">ATP-binding</keyword>
<comment type="catalytic activity">
    <reaction evidence="2">
        <text>thiamine phosphate + ATP = thiamine diphosphate + ADP</text>
        <dbReference type="Rhea" id="RHEA:15913"/>
        <dbReference type="ChEBI" id="CHEBI:30616"/>
        <dbReference type="ChEBI" id="CHEBI:37575"/>
        <dbReference type="ChEBI" id="CHEBI:58937"/>
        <dbReference type="ChEBI" id="CHEBI:456216"/>
        <dbReference type="EC" id="2.7.4.16"/>
    </reaction>
</comment>